<reference evidence="2 3" key="1">
    <citation type="submission" date="2015-07" db="EMBL/GenBank/DDBJ databases">
        <title>Genome analysis of myxobacterium Chondromyces crocatus Cm c5 reveals a high potential for natural compound synthesis and the genetic basis for the loss of fruiting body formation.</title>
        <authorList>
            <person name="Zaburannyi N."/>
            <person name="Bunk B."/>
            <person name="Maier J."/>
            <person name="Overmann J."/>
            <person name="Mueller R."/>
        </authorList>
    </citation>
    <scope>NUCLEOTIDE SEQUENCE [LARGE SCALE GENOMIC DNA]</scope>
    <source>
        <strain evidence="2 3">Cm c5</strain>
    </source>
</reference>
<dbReference type="STRING" id="52.CMC5_078470"/>
<proteinExistence type="predicted"/>
<dbReference type="InterPro" id="IPR051608">
    <property type="entry name" value="RQC_Subunit_NEMF"/>
</dbReference>
<name>A0A0K1ESJ8_CHOCO</name>
<feature type="domain" description="NFACT RNA-binding" evidence="1">
    <location>
        <begin position="20"/>
        <end position="113"/>
    </location>
</feature>
<dbReference type="GO" id="GO:0000049">
    <property type="term" value="F:tRNA binding"/>
    <property type="evidence" value="ECO:0007669"/>
    <property type="project" value="TreeGrafter"/>
</dbReference>
<dbReference type="PANTHER" id="PTHR15239">
    <property type="entry name" value="NUCLEAR EXPORT MEDIATOR FACTOR NEMF"/>
    <property type="match status" value="1"/>
</dbReference>
<dbReference type="Pfam" id="PF05670">
    <property type="entry name" value="NFACT-R_1"/>
    <property type="match status" value="1"/>
</dbReference>
<keyword evidence="3" id="KW-1185">Reference proteome</keyword>
<dbReference type="KEGG" id="ccro:CMC5_078470"/>
<dbReference type="PANTHER" id="PTHR15239:SF6">
    <property type="entry name" value="RIBOSOME QUALITY CONTROL COMPLEX SUBUNIT NEMF"/>
    <property type="match status" value="1"/>
</dbReference>
<evidence type="ECO:0000313" key="2">
    <source>
        <dbReference type="EMBL" id="AKT43612.1"/>
    </source>
</evidence>
<organism evidence="2 3">
    <name type="scientific">Chondromyces crocatus</name>
    <dbReference type="NCBI Taxonomy" id="52"/>
    <lineage>
        <taxon>Bacteria</taxon>
        <taxon>Pseudomonadati</taxon>
        <taxon>Myxococcota</taxon>
        <taxon>Polyangia</taxon>
        <taxon>Polyangiales</taxon>
        <taxon>Polyangiaceae</taxon>
        <taxon>Chondromyces</taxon>
    </lineage>
</organism>
<dbReference type="GO" id="GO:0043023">
    <property type="term" value="F:ribosomal large subunit binding"/>
    <property type="evidence" value="ECO:0007669"/>
    <property type="project" value="TreeGrafter"/>
</dbReference>
<gene>
    <name evidence="2" type="ORF">CMC5_078470</name>
</gene>
<protein>
    <submittedName>
        <fullName evidence="2">Fibronectin-binding protein</fullName>
    </submittedName>
</protein>
<dbReference type="GO" id="GO:0072344">
    <property type="term" value="P:rescue of stalled ribosome"/>
    <property type="evidence" value="ECO:0007669"/>
    <property type="project" value="TreeGrafter"/>
</dbReference>
<dbReference type="AlphaFoldDB" id="A0A0K1ESJ8"/>
<evidence type="ECO:0000313" key="3">
    <source>
        <dbReference type="Proteomes" id="UP000067626"/>
    </source>
</evidence>
<dbReference type="InterPro" id="IPR008532">
    <property type="entry name" value="NFACT_RNA-bd"/>
</dbReference>
<dbReference type="EMBL" id="CP012159">
    <property type="protein sequence ID" value="AKT43612.1"/>
    <property type="molecule type" value="Genomic_DNA"/>
</dbReference>
<dbReference type="Proteomes" id="UP000067626">
    <property type="component" value="Chromosome"/>
</dbReference>
<sequence length="142" mass="15044">MFLFVAPHAAAVGSKGRPYRTVNVEGFEILIGRGDEDNDHLTFDVAEPQDLWLHVAGGTPGSHVVVRNPERGEVPRAVVEIAAAAAAWYSKARAAAKVEVHVCRAADVSKPRGAPAGLVSLARYKSVRVRPAVPGSDADETP</sequence>
<accession>A0A0K1ESJ8</accession>
<dbReference type="GO" id="GO:1990112">
    <property type="term" value="C:RQC complex"/>
    <property type="evidence" value="ECO:0007669"/>
    <property type="project" value="TreeGrafter"/>
</dbReference>
<evidence type="ECO:0000259" key="1">
    <source>
        <dbReference type="Pfam" id="PF05670"/>
    </source>
</evidence>